<evidence type="ECO:0000313" key="2">
    <source>
        <dbReference type="Proteomes" id="UP000814128"/>
    </source>
</evidence>
<reference evidence="1" key="1">
    <citation type="submission" date="2021-02" db="EMBL/GenBank/DDBJ databases">
        <authorList>
            <consortium name="DOE Joint Genome Institute"/>
            <person name="Ahrendt S."/>
            <person name="Looney B.P."/>
            <person name="Miyauchi S."/>
            <person name="Morin E."/>
            <person name="Drula E."/>
            <person name="Courty P.E."/>
            <person name="Chicoki N."/>
            <person name="Fauchery L."/>
            <person name="Kohler A."/>
            <person name="Kuo A."/>
            <person name="Labutti K."/>
            <person name="Pangilinan J."/>
            <person name="Lipzen A."/>
            <person name="Riley R."/>
            <person name="Andreopoulos W."/>
            <person name="He G."/>
            <person name="Johnson J."/>
            <person name="Barry K.W."/>
            <person name="Grigoriev I.V."/>
            <person name="Nagy L."/>
            <person name="Hibbett D."/>
            <person name="Henrissat B."/>
            <person name="Matheny P.B."/>
            <person name="Labbe J."/>
            <person name="Martin F."/>
        </authorList>
    </citation>
    <scope>NUCLEOTIDE SEQUENCE</scope>
    <source>
        <strain evidence="1">EC-137</strain>
    </source>
</reference>
<accession>A0ACB8QIP0</accession>
<keyword evidence="2" id="KW-1185">Reference proteome</keyword>
<comment type="caution">
    <text evidence="1">The sequence shown here is derived from an EMBL/GenBank/DDBJ whole genome shotgun (WGS) entry which is preliminary data.</text>
</comment>
<dbReference type="Proteomes" id="UP000814128">
    <property type="component" value="Unassembled WGS sequence"/>
</dbReference>
<proteinExistence type="predicted"/>
<sequence>MSFMAFRQLLTDFGDQLHDENNPLTAASAKCNNSLDELITLAHSNLSTARSADHLPWRRLYTDASILRAIISVANLGDADMRGAELVALSSVAHLDHALVVAGAAGDGRYDLIISIIALVQKQYLLSPHLPSPTLYRNQMTPSSKPSRLMYGARPISRLDDAPSLSRFKRELINAPIVISRFARDWPAVKDHPWSSLDYLRAVAGRGRVVPVEVGSDYRRDDWYQELMPWEDFLASLAQPDASKIVYLAQHNLFFQFPSLRDDIVVPDYVYSAPEAPPDFKEYRPPSNPEQLIINAWLGPQGTTSPAHTDPFFNFYVQVVGRKTVWLAPPSVASHMYSYPPPSSSFDKSRNPALNSTEPSMSNTSRVDVFATGTGDSDDFPAFTANAVPCAMHVTLEPGDALAFPPGWWHAMRSEEMSFSVSMWY</sequence>
<evidence type="ECO:0000313" key="1">
    <source>
        <dbReference type="EMBL" id="KAI0031708.1"/>
    </source>
</evidence>
<protein>
    <submittedName>
        <fullName evidence="1">Uncharacterized protein</fullName>
    </submittedName>
</protein>
<name>A0ACB8QIP0_9AGAM</name>
<organism evidence="1 2">
    <name type="scientific">Vararia minispora EC-137</name>
    <dbReference type="NCBI Taxonomy" id="1314806"/>
    <lineage>
        <taxon>Eukaryota</taxon>
        <taxon>Fungi</taxon>
        <taxon>Dikarya</taxon>
        <taxon>Basidiomycota</taxon>
        <taxon>Agaricomycotina</taxon>
        <taxon>Agaricomycetes</taxon>
        <taxon>Russulales</taxon>
        <taxon>Lachnocladiaceae</taxon>
        <taxon>Vararia</taxon>
    </lineage>
</organism>
<gene>
    <name evidence="1" type="ORF">K488DRAFT_78923</name>
</gene>
<reference evidence="1" key="2">
    <citation type="journal article" date="2022" name="New Phytol.">
        <title>Evolutionary transition to the ectomycorrhizal habit in the genomes of a hyperdiverse lineage of mushroom-forming fungi.</title>
        <authorList>
            <person name="Looney B."/>
            <person name="Miyauchi S."/>
            <person name="Morin E."/>
            <person name="Drula E."/>
            <person name="Courty P.E."/>
            <person name="Kohler A."/>
            <person name="Kuo A."/>
            <person name="LaButti K."/>
            <person name="Pangilinan J."/>
            <person name="Lipzen A."/>
            <person name="Riley R."/>
            <person name="Andreopoulos W."/>
            <person name="He G."/>
            <person name="Johnson J."/>
            <person name="Nolan M."/>
            <person name="Tritt A."/>
            <person name="Barry K.W."/>
            <person name="Grigoriev I.V."/>
            <person name="Nagy L.G."/>
            <person name="Hibbett D."/>
            <person name="Henrissat B."/>
            <person name="Matheny P.B."/>
            <person name="Labbe J."/>
            <person name="Martin F.M."/>
        </authorList>
    </citation>
    <scope>NUCLEOTIDE SEQUENCE</scope>
    <source>
        <strain evidence="1">EC-137</strain>
    </source>
</reference>
<dbReference type="EMBL" id="MU273570">
    <property type="protein sequence ID" value="KAI0031708.1"/>
    <property type="molecule type" value="Genomic_DNA"/>
</dbReference>